<dbReference type="Proteomes" id="UP000268372">
    <property type="component" value="Unassembled WGS sequence"/>
</dbReference>
<organism evidence="1 2">
    <name type="scientific">Paenimyroides viscosum</name>
    <dbReference type="NCBI Taxonomy" id="2488729"/>
    <lineage>
        <taxon>Bacteria</taxon>
        <taxon>Pseudomonadati</taxon>
        <taxon>Bacteroidota</taxon>
        <taxon>Flavobacteriia</taxon>
        <taxon>Flavobacteriales</taxon>
        <taxon>Flavobacteriaceae</taxon>
        <taxon>Paenimyroides</taxon>
    </lineage>
</organism>
<comment type="caution">
    <text evidence="1">The sequence shown here is derived from an EMBL/GenBank/DDBJ whole genome shotgun (WGS) entry which is preliminary data.</text>
</comment>
<dbReference type="RefSeq" id="WP_124900484.1">
    <property type="nucleotide sequence ID" value="NZ_RQTJ01000048.1"/>
</dbReference>
<reference evidence="1 2" key="1">
    <citation type="submission" date="2018-11" db="EMBL/GenBank/DDBJ databases">
        <title>Flavobacterium sp. nov., YIM 102796 draft genome.</title>
        <authorList>
            <person name="Li G."/>
            <person name="Jiang Y."/>
        </authorList>
    </citation>
    <scope>NUCLEOTIDE SEQUENCE [LARGE SCALE GENOMIC DNA]</scope>
    <source>
        <strain evidence="1 2">YIM 102796</strain>
    </source>
</reference>
<dbReference type="AlphaFoldDB" id="A0A3P1APM4"/>
<name>A0A3P1APM4_9FLAO</name>
<evidence type="ECO:0000313" key="1">
    <source>
        <dbReference type="EMBL" id="RRA89872.1"/>
    </source>
</evidence>
<sequence>MGVKEILKKQLERVKNLNQSKKDFVYNTDWEKVNEDIITILIGINPGKTEKKDFLFFAGRTKEIINLIKSKIDNDSSKIVSMNISNYFASSKAKFEETYTVNKNDIDEDIIKNAEIVNDLFNENKNIDIFCFCQNIDSTLYGNLFLSNLDPNVKEKIVVLKHPSNRHLSHSLALYYLNLKNSTEDMISILKKIGRNL</sequence>
<proteinExistence type="predicted"/>
<evidence type="ECO:0000313" key="2">
    <source>
        <dbReference type="Proteomes" id="UP000268372"/>
    </source>
</evidence>
<protein>
    <submittedName>
        <fullName evidence="1">Uncharacterized protein</fullName>
    </submittedName>
</protein>
<gene>
    <name evidence="1" type="ORF">EG242_13995</name>
</gene>
<dbReference type="EMBL" id="RQTJ01000048">
    <property type="protein sequence ID" value="RRA89872.1"/>
    <property type="molecule type" value="Genomic_DNA"/>
</dbReference>
<accession>A0A3P1APM4</accession>
<keyword evidence="2" id="KW-1185">Reference proteome</keyword>